<dbReference type="PANTHER" id="PTHR40780">
    <property type="entry name" value="DUF3669 DOMAIN-CONTAINING PROTEIN"/>
    <property type="match status" value="1"/>
</dbReference>
<reference evidence="2" key="1">
    <citation type="journal article" date="2023" name="Mol. Phylogenet. Evol.">
        <title>Genome-scale phylogeny and comparative genomics of the fungal order Sordariales.</title>
        <authorList>
            <person name="Hensen N."/>
            <person name="Bonometti L."/>
            <person name="Westerberg I."/>
            <person name="Brannstrom I.O."/>
            <person name="Guillou S."/>
            <person name="Cros-Aarteil S."/>
            <person name="Calhoun S."/>
            <person name="Haridas S."/>
            <person name="Kuo A."/>
            <person name="Mondo S."/>
            <person name="Pangilinan J."/>
            <person name="Riley R."/>
            <person name="LaButti K."/>
            <person name="Andreopoulos B."/>
            <person name="Lipzen A."/>
            <person name="Chen C."/>
            <person name="Yan M."/>
            <person name="Daum C."/>
            <person name="Ng V."/>
            <person name="Clum A."/>
            <person name="Steindorff A."/>
            <person name="Ohm R.A."/>
            <person name="Martin F."/>
            <person name="Silar P."/>
            <person name="Natvig D.O."/>
            <person name="Lalanne C."/>
            <person name="Gautier V."/>
            <person name="Ament-Velasquez S.L."/>
            <person name="Kruys A."/>
            <person name="Hutchinson M.I."/>
            <person name="Powell A.J."/>
            <person name="Barry K."/>
            <person name="Miller A.N."/>
            <person name="Grigoriev I.V."/>
            <person name="Debuchy R."/>
            <person name="Gladieux P."/>
            <person name="Hiltunen Thoren M."/>
            <person name="Johannesson H."/>
        </authorList>
    </citation>
    <scope>NUCLEOTIDE SEQUENCE</scope>
    <source>
        <strain evidence="2">PSN309</strain>
    </source>
</reference>
<dbReference type="EMBL" id="MU864516">
    <property type="protein sequence ID" value="KAK4183897.1"/>
    <property type="molecule type" value="Genomic_DNA"/>
</dbReference>
<keyword evidence="3" id="KW-1185">Reference proteome</keyword>
<dbReference type="Proteomes" id="UP001302126">
    <property type="component" value="Unassembled WGS sequence"/>
</dbReference>
<organism evidence="2 3">
    <name type="scientific">Podospora australis</name>
    <dbReference type="NCBI Taxonomy" id="1536484"/>
    <lineage>
        <taxon>Eukaryota</taxon>
        <taxon>Fungi</taxon>
        <taxon>Dikarya</taxon>
        <taxon>Ascomycota</taxon>
        <taxon>Pezizomycotina</taxon>
        <taxon>Sordariomycetes</taxon>
        <taxon>Sordariomycetidae</taxon>
        <taxon>Sordariales</taxon>
        <taxon>Podosporaceae</taxon>
        <taxon>Podospora</taxon>
    </lineage>
</organism>
<protein>
    <recommendedName>
        <fullName evidence="1">DUF3669 domain-containing protein</fullName>
    </recommendedName>
</protein>
<reference evidence="2" key="2">
    <citation type="submission" date="2023-05" db="EMBL/GenBank/DDBJ databases">
        <authorList>
            <consortium name="Lawrence Berkeley National Laboratory"/>
            <person name="Steindorff A."/>
            <person name="Hensen N."/>
            <person name="Bonometti L."/>
            <person name="Westerberg I."/>
            <person name="Brannstrom I.O."/>
            <person name="Guillou S."/>
            <person name="Cros-Aarteil S."/>
            <person name="Calhoun S."/>
            <person name="Haridas S."/>
            <person name="Kuo A."/>
            <person name="Mondo S."/>
            <person name="Pangilinan J."/>
            <person name="Riley R."/>
            <person name="Labutti K."/>
            <person name="Andreopoulos B."/>
            <person name="Lipzen A."/>
            <person name="Chen C."/>
            <person name="Yanf M."/>
            <person name="Daum C."/>
            <person name="Ng V."/>
            <person name="Clum A."/>
            <person name="Ohm R."/>
            <person name="Martin F."/>
            <person name="Silar P."/>
            <person name="Natvig D."/>
            <person name="Lalanne C."/>
            <person name="Gautier V."/>
            <person name="Ament-Velasquez S.L."/>
            <person name="Kruys A."/>
            <person name="Hutchinson M.I."/>
            <person name="Powell A.J."/>
            <person name="Barry K."/>
            <person name="Miller A.N."/>
            <person name="Grigoriev I.V."/>
            <person name="Debuchy R."/>
            <person name="Gladieux P."/>
            <person name="Thoren M.H."/>
            <person name="Johannesson H."/>
        </authorList>
    </citation>
    <scope>NUCLEOTIDE SEQUENCE</scope>
    <source>
        <strain evidence="2">PSN309</strain>
    </source>
</reference>
<evidence type="ECO:0000259" key="1">
    <source>
        <dbReference type="Pfam" id="PF12417"/>
    </source>
</evidence>
<feature type="domain" description="DUF3669" evidence="1">
    <location>
        <begin position="228"/>
        <end position="289"/>
    </location>
</feature>
<dbReference type="InterPro" id="IPR022137">
    <property type="entry name" value="Znf_prot_DUF3669"/>
</dbReference>
<proteinExistence type="predicted"/>
<dbReference type="PANTHER" id="PTHR40780:SF2">
    <property type="entry name" value="DUF3669 DOMAIN-CONTAINING PROTEIN"/>
    <property type="match status" value="1"/>
</dbReference>
<sequence>MLALSEQEWTSFSAPEFRSNATFRKTGAGACGEIFAQDGKSFVMHLEIYGAFYSYLGSDNDIEPGEVRVPKCHFFVPSDEESFWNKNPEILDAAKDVCNLPTAALVTERIWPLHSTTRELLIDKYCAPEIKDNVRVDVENTDCLARLDTTAMARSMGTALATLHWGASTDARDVEFVLGSCWEKEPWGYAMQNYSARYSACDPCTYTGPSTGEIEDFLLCNPRVSTELFVLDFSQVREITIDDEGVAMAVEAWRLNGPYYPKTLGETWEERDVCESFEKSYLASSKEQLDYWGSKEIEDLTPPQKFISGITEVERGKKSSRKAVRVDTPANLSNLSHV</sequence>
<dbReference type="Pfam" id="PF12417">
    <property type="entry name" value="DUF3669"/>
    <property type="match status" value="1"/>
</dbReference>
<name>A0AAN6WP84_9PEZI</name>
<accession>A0AAN6WP84</accession>
<evidence type="ECO:0000313" key="3">
    <source>
        <dbReference type="Proteomes" id="UP001302126"/>
    </source>
</evidence>
<gene>
    <name evidence="2" type="ORF">QBC35DRAFT_517920</name>
</gene>
<evidence type="ECO:0000313" key="2">
    <source>
        <dbReference type="EMBL" id="KAK4183897.1"/>
    </source>
</evidence>
<comment type="caution">
    <text evidence="2">The sequence shown here is derived from an EMBL/GenBank/DDBJ whole genome shotgun (WGS) entry which is preliminary data.</text>
</comment>
<dbReference type="AlphaFoldDB" id="A0AAN6WP84"/>